<keyword evidence="4" id="KW-1185">Reference proteome</keyword>
<keyword evidence="2" id="KW-0812">Transmembrane</keyword>
<evidence type="ECO:0000313" key="4">
    <source>
        <dbReference type="Proteomes" id="UP000198280"/>
    </source>
</evidence>
<reference evidence="3 4" key="1">
    <citation type="submission" date="2017-06" db="EMBL/GenBank/DDBJ databases">
        <authorList>
            <person name="Kim H.J."/>
            <person name="Triplett B.A."/>
        </authorList>
    </citation>
    <scope>NUCLEOTIDE SEQUENCE [LARGE SCALE GENOMIC DNA]</scope>
    <source>
        <strain evidence="3 4">CGMCC 4.1858</strain>
    </source>
</reference>
<dbReference type="AlphaFoldDB" id="A0A239ANK1"/>
<dbReference type="RefSeq" id="WP_089222676.1">
    <property type="nucleotide sequence ID" value="NZ_FZOF01000002.1"/>
</dbReference>
<keyword evidence="2" id="KW-0472">Membrane</keyword>
<dbReference type="OrthoDB" id="4305297at2"/>
<accession>A0A239ANK1</accession>
<evidence type="ECO:0000256" key="2">
    <source>
        <dbReference type="SAM" id="Phobius"/>
    </source>
</evidence>
<feature type="transmembrane region" description="Helical" evidence="2">
    <location>
        <begin position="100"/>
        <end position="133"/>
    </location>
</feature>
<organism evidence="3 4">
    <name type="scientific">Actinacidiphila glaucinigra</name>
    <dbReference type="NCBI Taxonomy" id="235986"/>
    <lineage>
        <taxon>Bacteria</taxon>
        <taxon>Bacillati</taxon>
        <taxon>Actinomycetota</taxon>
        <taxon>Actinomycetes</taxon>
        <taxon>Kitasatosporales</taxon>
        <taxon>Streptomycetaceae</taxon>
        <taxon>Actinacidiphila</taxon>
    </lineage>
</organism>
<feature type="transmembrane region" description="Helical" evidence="2">
    <location>
        <begin position="44"/>
        <end position="63"/>
    </location>
</feature>
<evidence type="ECO:0000256" key="1">
    <source>
        <dbReference type="SAM" id="MobiDB-lite"/>
    </source>
</evidence>
<feature type="transmembrane region" description="Helical" evidence="2">
    <location>
        <begin position="21"/>
        <end position="38"/>
    </location>
</feature>
<gene>
    <name evidence="3" type="ORF">SAMN05216252_10255</name>
</gene>
<evidence type="ECO:0008006" key="5">
    <source>
        <dbReference type="Google" id="ProtNLM"/>
    </source>
</evidence>
<keyword evidence="2" id="KW-1133">Transmembrane helix</keyword>
<protein>
    <recommendedName>
        <fullName evidence="5">Integral membrane protein</fullName>
    </recommendedName>
</protein>
<evidence type="ECO:0000313" key="3">
    <source>
        <dbReference type="EMBL" id="SNR96941.1"/>
    </source>
</evidence>
<feature type="region of interest" description="Disordered" evidence="1">
    <location>
        <begin position="157"/>
        <end position="192"/>
    </location>
</feature>
<dbReference type="Proteomes" id="UP000198280">
    <property type="component" value="Unassembled WGS sequence"/>
</dbReference>
<name>A0A239ANK1_9ACTN</name>
<proteinExistence type="predicted"/>
<dbReference type="EMBL" id="FZOF01000002">
    <property type="protein sequence ID" value="SNR96941.1"/>
    <property type="molecule type" value="Genomic_DNA"/>
</dbReference>
<sequence>MVRGTYVLARVAVLVRVPGRWLWWLGVVAAGVGVFVPGLTGRRIGVLGGAALFVVAAAVAFLARRRRYTALAEAAERAPRSVFLQDRRVTARAWVRARRWWLLGAFAAALASGVAAPGTAGMLLAGAGAGLWAKAVRLGRWERAHDTLLWVRPEHAGRGPAARSVPGYEATGPVAGDAGPGGSARRRVAAAG</sequence>